<feature type="chain" id="PRO_5046225174" description="SH3 domain-containing protein" evidence="1">
    <location>
        <begin position="18"/>
        <end position="113"/>
    </location>
</feature>
<keyword evidence="1" id="KW-0732">Signal</keyword>
<accession>A0ABR6BYW4</accession>
<feature type="signal peptide" evidence="1">
    <location>
        <begin position="1"/>
        <end position="17"/>
    </location>
</feature>
<evidence type="ECO:0000313" key="2">
    <source>
        <dbReference type="EMBL" id="MBA8932108.1"/>
    </source>
</evidence>
<proteinExistence type="predicted"/>
<dbReference type="Gene3D" id="2.30.30.40">
    <property type="entry name" value="SH3 Domains"/>
    <property type="match status" value="1"/>
</dbReference>
<protein>
    <recommendedName>
        <fullName evidence="4">SH3 domain-containing protein</fullName>
    </recommendedName>
</protein>
<dbReference type="Proteomes" id="UP000517916">
    <property type="component" value="Unassembled WGS sequence"/>
</dbReference>
<sequence>MTLALAAMMLTGASAQAGTSAHLASPKTVSESCPGHLPVESHFNDDGINVRSGPGTGYTSLGLGYRGDLFCHTGNYADGDMLTCANGMQLNGWTEGTVNRTGVRGWVHMCYLS</sequence>
<keyword evidence="3" id="KW-1185">Reference proteome</keyword>
<evidence type="ECO:0000313" key="3">
    <source>
        <dbReference type="Proteomes" id="UP000517916"/>
    </source>
</evidence>
<evidence type="ECO:0008006" key="4">
    <source>
        <dbReference type="Google" id="ProtNLM"/>
    </source>
</evidence>
<dbReference type="RefSeq" id="WP_182840636.1">
    <property type="nucleotide sequence ID" value="NZ_BAAABQ010000083.1"/>
</dbReference>
<organism evidence="2 3">
    <name type="scientific">Kutzneria viridogrisea</name>
    <dbReference type="NCBI Taxonomy" id="47990"/>
    <lineage>
        <taxon>Bacteria</taxon>
        <taxon>Bacillati</taxon>
        <taxon>Actinomycetota</taxon>
        <taxon>Actinomycetes</taxon>
        <taxon>Pseudonocardiales</taxon>
        <taxon>Pseudonocardiaceae</taxon>
        <taxon>Kutzneria</taxon>
    </lineage>
</organism>
<comment type="caution">
    <text evidence="2">The sequence shown here is derived from an EMBL/GenBank/DDBJ whole genome shotgun (WGS) entry which is preliminary data.</text>
</comment>
<gene>
    <name evidence="2" type="ORF">BC739_009367</name>
</gene>
<dbReference type="EMBL" id="JACJID010000011">
    <property type="protein sequence ID" value="MBA8932108.1"/>
    <property type="molecule type" value="Genomic_DNA"/>
</dbReference>
<reference evidence="2 3" key="1">
    <citation type="submission" date="2020-08" db="EMBL/GenBank/DDBJ databases">
        <title>Genomic Encyclopedia of Archaeal and Bacterial Type Strains, Phase II (KMG-II): from individual species to whole genera.</title>
        <authorList>
            <person name="Goeker M."/>
        </authorList>
    </citation>
    <scope>NUCLEOTIDE SEQUENCE [LARGE SCALE GENOMIC DNA]</scope>
    <source>
        <strain evidence="2 3">DSM 43850</strain>
    </source>
</reference>
<evidence type="ECO:0000256" key="1">
    <source>
        <dbReference type="SAM" id="SignalP"/>
    </source>
</evidence>
<name>A0ABR6BYW4_9PSEU</name>